<dbReference type="OrthoDB" id="2269034at2759"/>
<name>A0A409W6U3_9AGAR</name>
<proteinExistence type="predicted"/>
<keyword evidence="2" id="KW-1185">Reference proteome</keyword>
<dbReference type="EMBL" id="NHTK01005770">
    <property type="protein sequence ID" value="PPQ74185.1"/>
    <property type="molecule type" value="Genomic_DNA"/>
</dbReference>
<comment type="caution">
    <text evidence="1">The sequence shown here is derived from an EMBL/GenBank/DDBJ whole genome shotgun (WGS) entry which is preliminary data.</text>
</comment>
<evidence type="ECO:0000313" key="2">
    <source>
        <dbReference type="Proteomes" id="UP000284842"/>
    </source>
</evidence>
<gene>
    <name evidence="1" type="ORF">CVT24_012736</name>
</gene>
<sequence length="516" mass="58684">MAVTMMDAVNLRGFSQVVSEAMDAFHSLALYRYGFKRPEQDFKRAPILGLPVELIREILKASLEPTEEEEDYRPCHYPIVSEGCRRSPIELSHVCRLWRNIVNNAPELWSQITFIHPSYRQLEPTAHWLARLKDHNPLTIYLYQFGDDSGYENDDSLGPLLNLLMTKAHHWHVIDFRLNGSVNPDVMESLSRIQNVSSSTLVDARISVNPDNATGSSGILPIFKAWDAFRKVSSLSSFRWRAPFTPGTVYSSKIRVLEINSPISVEVLLENLQSCPLLELLNVDKVELASDSIIVDPQHRDMPVDPPALVVLPHLIHLHISAKVSLYDIFTRLHAPSLHILQIAGLDVRERKHLLNFLRKNDHPLSNLGLQFVSRGNPGQDTHLSANETKDYLQALYDYLQLVRSLHIIGATFDLKCIEVFQRPMTAALECEDFFPHLENLGLSKIDAAVDEGVLLRMLSSRYWDFSSRTKRKVALLQEAKIHVDELTDETEKYVNMIARCGYSDGIARSLNLYVS</sequence>
<accession>A0A409W6U3</accession>
<dbReference type="Proteomes" id="UP000284842">
    <property type="component" value="Unassembled WGS sequence"/>
</dbReference>
<evidence type="ECO:0000313" key="1">
    <source>
        <dbReference type="EMBL" id="PPQ74185.1"/>
    </source>
</evidence>
<protein>
    <submittedName>
        <fullName evidence="1">Uncharacterized protein</fullName>
    </submittedName>
</protein>
<dbReference type="AlphaFoldDB" id="A0A409W6U3"/>
<dbReference type="InParanoid" id="A0A409W6U3"/>
<reference evidence="1 2" key="1">
    <citation type="journal article" date="2018" name="Evol. Lett.">
        <title>Horizontal gene cluster transfer increased hallucinogenic mushroom diversity.</title>
        <authorList>
            <person name="Reynolds H.T."/>
            <person name="Vijayakumar V."/>
            <person name="Gluck-Thaler E."/>
            <person name="Korotkin H.B."/>
            <person name="Matheny P.B."/>
            <person name="Slot J.C."/>
        </authorList>
    </citation>
    <scope>NUCLEOTIDE SEQUENCE [LARGE SCALE GENOMIC DNA]</scope>
    <source>
        <strain evidence="1 2">2629</strain>
    </source>
</reference>
<organism evidence="1 2">
    <name type="scientific">Panaeolus cyanescens</name>
    <dbReference type="NCBI Taxonomy" id="181874"/>
    <lineage>
        <taxon>Eukaryota</taxon>
        <taxon>Fungi</taxon>
        <taxon>Dikarya</taxon>
        <taxon>Basidiomycota</taxon>
        <taxon>Agaricomycotina</taxon>
        <taxon>Agaricomycetes</taxon>
        <taxon>Agaricomycetidae</taxon>
        <taxon>Agaricales</taxon>
        <taxon>Agaricineae</taxon>
        <taxon>Galeropsidaceae</taxon>
        <taxon>Panaeolus</taxon>
    </lineage>
</organism>